<keyword evidence="7" id="KW-1185">Reference proteome</keyword>
<evidence type="ECO:0000256" key="3">
    <source>
        <dbReference type="SAM" id="MobiDB-lite"/>
    </source>
</evidence>
<dbReference type="OrthoDB" id="339151at2759"/>
<evidence type="ECO:0000259" key="4">
    <source>
        <dbReference type="PROSITE" id="PS50102"/>
    </source>
</evidence>
<feature type="domain" description="RRM" evidence="4">
    <location>
        <begin position="388"/>
        <end position="459"/>
    </location>
</feature>
<dbReference type="GO" id="GO:0003729">
    <property type="term" value="F:mRNA binding"/>
    <property type="evidence" value="ECO:0007669"/>
    <property type="project" value="TreeGrafter"/>
</dbReference>
<dbReference type="CDD" id="cd00780">
    <property type="entry name" value="NTF2"/>
    <property type="match status" value="1"/>
</dbReference>
<comment type="caution">
    <text evidence="6">The sequence shown here is derived from an EMBL/GenBank/DDBJ whole genome shotgun (WGS) entry which is preliminary data.</text>
</comment>
<dbReference type="InterPro" id="IPR035979">
    <property type="entry name" value="RBD_domain_sf"/>
</dbReference>
<feature type="region of interest" description="Disordered" evidence="3">
    <location>
        <begin position="1"/>
        <end position="28"/>
    </location>
</feature>
<dbReference type="GO" id="GO:0005829">
    <property type="term" value="C:cytosol"/>
    <property type="evidence" value="ECO:0007669"/>
    <property type="project" value="TreeGrafter"/>
</dbReference>
<feature type="compositionally biased region" description="Low complexity" evidence="3">
    <location>
        <begin position="514"/>
        <end position="524"/>
    </location>
</feature>
<evidence type="ECO:0000313" key="7">
    <source>
        <dbReference type="Proteomes" id="UP000813385"/>
    </source>
</evidence>
<feature type="compositionally biased region" description="Low complexity" evidence="3">
    <location>
        <begin position="466"/>
        <end position="476"/>
    </location>
</feature>
<protein>
    <submittedName>
        <fullName evidence="6">NTF2 and RRM domain-containing protein</fullName>
    </submittedName>
</protein>
<evidence type="ECO:0000256" key="2">
    <source>
        <dbReference type="PROSITE-ProRule" id="PRU00176"/>
    </source>
</evidence>
<dbReference type="Gene3D" id="3.30.70.330">
    <property type="match status" value="1"/>
</dbReference>
<dbReference type="GO" id="GO:0016579">
    <property type="term" value="P:protein deubiquitination"/>
    <property type="evidence" value="ECO:0007669"/>
    <property type="project" value="TreeGrafter"/>
</dbReference>
<dbReference type="Proteomes" id="UP000813385">
    <property type="component" value="Unassembled WGS sequence"/>
</dbReference>
<feature type="region of interest" description="Disordered" evidence="3">
    <location>
        <begin position="463"/>
        <end position="524"/>
    </location>
</feature>
<dbReference type="EMBL" id="JAGPXD010000003">
    <property type="protein sequence ID" value="KAH7361456.1"/>
    <property type="molecule type" value="Genomic_DNA"/>
</dbReference>
<dbReference type="Pfam" id="PF00076">
    <property type="entry name" value="RRM_1"/>
    <property type="match status" value="1"/>
</dbReference>
<name>A0A8K0THC2_9PEZI</name>
<feature type="region of interest" description="Disordered" evidence="3">
    <location>
        <begin position="200"/>
        <end position="388"/>
    </location>
</feature>
<gene>
    <name evidence="6" type="ORF">B0T11DRAFT_74682</name>
</gene>
<dbReference type="Gene3D" id="3.10.450.50">
    <property type="match status" value="1"/>
</dbReference>
<feature type="domain" description="NTF2" evidence="5">
    <location>
        <begin position="38"/>
        <end position="153"/>
    </location>
</feature>
<organism evidence="6 7">
    <name type="scientific">Plectosphaerella cucumerina</name>
    <dbReference type="NCBI Taxonomy" id="40658"/>
    <lineage>
        <taxon>Eukaryota</taxon>
        <taxon>Fungi</taxon>
        <taxon>Dikarya</taxon>
        <taxon>Ascomycota</taxon>
        <taxon>Pezizomycotina</taxon>
        <taxon>Sordariomycetes</taxon>
        <taxon>Hypocreomycetidae</taxon>
        <taxon>Glomerellales</taxon>
        <taxon>Plectosphaerellaceae</taxon>
        <taxon>Plectosphaerella</taxon>
    </lineage>
</organism>
<reference evidence="6" key="1">
    <citation type="journal article" date="2021" name="Nat. Commun.">
        <title>Genetic determinants of endophytism in the Arabidopsis root mycobiome.</title>
        <authorList>
            <person name="Mesny F."/>
            <person name="Miyauchi S."/>
            <person name="Thiergart T."/>
            <person name="Pickel B."/>
            <person name="Atanasova L."/>
            <person name="Karlsson M."/>
            <person name="Huettel B."/>
            <person name="Barry K.W."/>
            <person name="Haridas S."/>
            <person name="Chen C."/>
            <person name="Bauer D."/>
            <person name="Andreopoulos W."/>
            <person name="Pangilinan J."/>
            <person name="LaButti K."/>
            <person name="Riley R."/>
            <person name="Lipzen A."/>
            <person name="Clum A."/>
            <person name="Drula E."/>
            <person name="Henrissat B."/>
            <person name="Kohler A."/>
            <person name="Grigoriev I.V."/>
            <person name="Martin F.M."/>
            <person name="Hacquard S."/>
        </authorList>
    </citation>
    <scope>NUCLEOTIDE SEQUENCE</scope>
    <source>
        <strain evidence="6">MPI-CAGE-AT-0016</strain>
    </source>
</reference>
<dbReference type="Pfam" id="PF02136">
    <property type="entry name" value="NTF2"/>
    <property type="match status" value="1"/>
</dbReference>
<dbReference type="InterPro" id="IPR032710">
    <property type="entry name" value="NTF2-like_dom_sf"/>
</dbReference>
<accession>A0A8K0THC2</accession>
<proteinExistence type="predicted"/>
<dbReference type="PROSITE" id="PS50102">
    <property type="entry name" value="RRM"/>
    <property type="match status" value="1"/>
</dbReference>
<keyword evidence="1 2" id="KW-0694">RNA-binding</keyword>
<dbReference type="PANTHER" id="PTHR10693:SF20">
    <property type="entry name" value="AT27578P"/>
    <property type="match status" value="1"/>
</dbReference>
<dbReference type="SMART" id="SM00360">
    <property type="entry name" value="RRM"/>
    <property type="match status" value="1"/>
</dbReference>
<feature type="compositionally biased region" description="Low complexity" evidence="3">
    <location>
        <begin position="267"/>
        <end position="277"/>
    </location>
</feature>
<dbReference type="PROSITE" id="PS50177">
    <property type="entry name" value="NTF2_DOMAIN"/>
    <property type="match status" value="1"/>
</dbReference>
<dbReference type="GO" id="GO:1990861">
    <property type="term" value="C:Ubp3-Bre5 deubiquitination complex"/>
    <property type="evidence" value="ECO:0007669"/>
    <property type="project" value="TreeGrafter"/>
</dbReference>
<dbReference type="AlphaFoldDB" id="A0A8K0THC2"/>
<feature type="compositionally biased region" description="Low complexity" evidence="3">
    <location>
        <begin position="162"/>
        <end position="173"/>
    </location>
</feature>
<feature type="compositionally biased region" description="Low complexity" evidence="3">
    <location>
        <begin position="202"/>
        <end position="224"/>
    </location>
</feature>
<feature type="compositionally biased region" description="Acidic residues" evidence="3">
    <location>
        <begin position="174"/>
        <end position="188"/>
    </location>
</feature>
<dbReference type="InterPro" id="IPR012677">
    <property type="entry name" value="Nucleotide-bd_a/b_plait_sf"/>
</dbReference>
<dbReference type="InterPro" id="IPR018222">
    <property type="entry name" value="Nuclear_transport_factor_2_euk"/>
</dbReference>
<feature type="region of interest" description="Disordered" evidence="3">
    <location>
        <begin position="158"/>
        <end position="188"/>
    </location>
</feature>
<dbReference type="SUPFAM" id="SSF54427">
    <property type="entry name" value="NTF2-like"/>
    <property type="match status" value="1"/>
</dbReference>
<feature type="compositionally biased region" description="Low complexity" evidence="3">
    <location>
        <begin position="297"/>
        <end position="356"/>
    </location>
</feature>
<dbReference type="SUPFAM" id="SSF54928">
    <property type="entry name" value="RNA-binding domain, RBD"/>
    <property type="match status" value="1"/>
</dbReference>
<dbReference type="InterPro" id="IPR002075">
    <property type="entry name" value="NTF2_dom"/>
</dbReference>
<dbReference type="GO" id="GO:1990904">
    <property type="term" value="C:ribonucleoprotein complex"/>
    <property type="evidence" value="ECO:0007669"/>
    <property type="project" value="TreeGrafter"/>
</dbReference>
<dbReference type="PANTHER" id="PTHR10693">
    <property type="entry name" value="RAS GTPASE-ACTIVATING PROTEIN-BINDING PROTEIN"/>
    <property type="match status" value="1"/>
</dbReference>
<dbReference type="InterPro" id="IPR000504">
    <property type="entry name" value="RRM_dom"/>
</dbReference>
<feature type="compositionally biased region" description="Basic and acidic residues" evidence="3">
    <location>
        <begin position="225"/>
        <end position="235"/>
    </location>
</feature>
<evidence type="ECO:0000313" key="6">
    <source>
        <dbReference type="EMBL" id="KAH7361456.1"/>
    </source>
</evidence>
<dbReference type="CDD" id="cd00590">
    <property type="entry name" value="RRM_SF"/>
    <property type="match status" value="1"/>
</dbReference>
<sequence length="524" mass="54773">MATNGSFESQEQLKNSDQATNVSVESSSSNANLSKDEVGWYFVEQYYTTLSKTPEKLHLFYSKRSQFVYGKEAEVATVSVGRAAIQERIKELDFQDCKVRVTNVDSMASFDNIVIQVIGETSNRGGESRKFCQTFVLAPQPSGYFVVNDILRFVSEEEQEEAVAPAPEEPAVAEAEEAPVSETEEKEAEIDVAAVDEKLEQQQEAPAAEAAPAAAKPEVAVPELPKVEAAPESKPAEAAVDAEAAAREIAEEDVKEQEKPVDPSPTPNAAAQAAERPAPAPAAPAAPAKPLSWASRAAAAVGTKPVVPVVPKTATPPAQNKSAPAKSAAAPAAGTPAAPAPAAAAQQGAAPAQQPTDPKESSEWQSVSDSKRQNRPQSISGPPADNGTLGYVKYVTEKIDTEELRSVLQRHGELTYFDVNRQKNCAFVEFATAAGYQAAVGANPHVINGENIVVEPRRPKAGAYGGSNYSSSRGGVPARGGRGGFDGQRSGSQGGGRGGFTPGQGRGRGGAPRGRGASQAAANA</sequence>
<evidence type="ECO:0000256" key="1">
    <source>
        <dbReference type="ARBA" id="ARBA00022884"/>
    </source>
</evidence>
<dbReference type="GO" id="GO:0034517">
    <property type="term" value="P:ribophagy"/>
    <property type="evidence" value="ECO:0007669"/>
    <property type="project" value="TreeGrafter"/>
</dbReference>
<evidence type="ECO:0000259" key="5">
    <source>
        <dbReference type="PROSITE" id="PS50177"/>
    </source>
</evidence>
<feature type="compositionally biased region" description="Polar residues" evidence="3">
    <location>
        <begin position="1"/>
        <end position="20"/>
    </location>
</feature>
<feature type="compositionally biased region" description="Gly residues" evidence="3">
    <location>
        <begin position="477"/>
        <end position="513"/>
    </location>
</feature>
<dbReference type="FunFam" id="3.10.450.50:FF:000003">
    <property type="entry name" value="Nuclear transport factor 2 family protein"/>
    <property type="match status" value="1"/>
</dbReference>
<dbReference type="InterPro" id="IPR039539">
    <property type="entry name" value="Ras_GTPase_bind_prot"/>
</dbReference>